<evidence type="ECO:0000256" key="4">
    <source>
        <dbReference type="ARBA" id="ARBA00022614"/>
    </source>
</evidence>
<evidence type="ECO:0000256" key="9">
    <source>
        <dbReference type="ARBA" id="ARBA00023136"/>
    </source>
</evidence>
<dbReference type="Pfam" id="PF00560">
    <property type="entry name" value="LRR_1"/>
    <property type="match status" value="7"/>
</dbReference>
<dbReference type="GO" id="GO:1905392">
    <property type="term" value="P:plant organ morphogenesis"/>
    <property type="evidence" value="ECO:0007669"/>
    <property type="project" value="UniProtKB-ARBA"/>
</dbReference>
<feature type="domain" description="Disease resistance R13L4/SHOC-2-like LRR" evidence="15">
    <location>
        <begin position="212"/>
        <end position="450"/>
    </location>
</feature>
<dbReference type="InterPro" id="IPR001611">
    <property type="entry name" value="Leu-rich_rpt"/>
</dbReference>
<comment type="similarity">
    <text evidence="2">Belongs to the RLP family.</text>
</comment>
<evidence type="ECO:0000256" key="5">
    <source>
        <dbReference type="ARBA" id="ARBA00022692"/>
    </source>
</evidence>
<evidence type="ECO:0000313" key="17">
    <source>
        <dbReference type="Proteomes" id="UP001558713"/>
    </source>
</evidence>
<reference evidence="16 17" key="1">
    <citation type="submission" date="2024-04" db="EMBL/GenBank/DDBJ databases">
        <title>Genome assembly C_amara_ONT_v2.</title>
        <authorList>
            <person name="Yant L."/>
            <person name="Moore C."/>
            <person name="Slenker M."/>
        </authorList>
    </citation>
    <scope>NUCLEOTIDE SEQUENCE [LARGE SCALE GENOMIC DNA]</scope>
    <source>
        <tissue evidence="16">Leaf</tissue>
    </source>
</reference>
<evidence type="ECO:0000256" key="13">
    <source>
        <dbReference type="SAM" id="SignalP"/>
    </source>
</evidence>
<dbReference type="Proteomes" id="UP001558713">
    <property type="component" value="Unassembled WGS sequence"/>
</dbReference>
<evidence type="ECO:0000259" key="15">
    <source>
        <dbReference type="Pfam" id="PF23598"/>
    </source>
</evidence>
<keyword evidence="7" id="KW-0677">Repeat</keyword>
<keyword evidence="10" id="KW-0675">Receptor</keyword>
<keyword evidence="17" id="KW-1185">Reference proteome</keyword>
<keyword evidence="4" id="KW-0433">Leucine-rich repeat</keyword>
<evidence type="ECO:0000256" key="10">
    <source>
        <dbReference type="ARBA" id="ARBA00023170"/>
    </source>
</evidence>
<protein>
    <submittedName>
        <fullName evidence="16">Receptor-like protein 34</fullName>
    </submittedName>
</protein>
<dbReference type="PANTHER" id="PTHR48065:SF5">
    <property type="entry name" value="RECEPTOR-LIKE PROTEIN CF-9 HOMOLOG"/>
    <property type="match status" value="1"/>
</dbReference>
<sequence length="935" mass="103581">MNSFWNSISLIFITLSLFFFLNLNFRDVFASPTRHLCHPEQRDAILQFMNELEIQKPCSLERRISGFYGFPKTESWANNSDCCSWDGIRCDANSGDVIELNLNLSCLHGQLNSKSAIFRLHNLRVLDLSGNYFSGEIPSSLGNLSYLTTLDLSINHFSGEIPSSLGNLSYLTTLDLSINHFSGEIPSSLGNLSYLTTLDLSINHFSGEIPSSLGNLSYLTTLDLSSNHFNGEIPSSLGNLSNLSTLEVYDNNFNGEIPSSLGRLSQLVSLNVFSNKFNGNFPLIILNLTNLANLYISSNQFAGMLPPNISISLPNLECFSASHNAFTGTFPSSLIPIPSITYLINLAGNQLNGTLEFGNISSSSKLESLDLSNNNFIGPIPKSISKLVNLYFLDLSHFNTQGSVDFSIFSHLKLLQYLYLSHLNTTTMFDLNGILSCFKSLYKLDLSGNHVSATNKNSVSDPPLLVDFNLSACGLTEFPEILRSQHRMNSLDISNNKIKGEVPSWLWTLPNLEYVNLSNNTFTGFKGPTKPGLSPVGRKPMKYLFGANNNFTGNIPSFLCALGSLNILDLSNNQFDGSISRCVGNFSSTLYVLNLRKNRLTGGLPENISESLISFDVGHNQLEGKLPRSLVRISFLEVLNVESNIINDTFPFWLSSLQELQVLVLRSNAFHGPIQKTGFSKLRIIDISSNHFYGTLPSDCFANWAAISLEKKEDQFNGEYMGTDYYSDSMVLMNKGVALELVRILKIYTAIDFSGNKFEGEIPRSIGILKELHVLNFSNNAFTGHIPSSMANLGELESLDVSQNKLSGEIPQELGNLSYLAYMNFSHNQLVGLLPGGTQFKTQPCSSFKDNLGLYGPSLDEVCGDIHAKTSHQYVTPEQEEDEEEVISWIAAAIGFIPGIAFGLVMGYIFVCYKPEWFMNPFGRNKRRIISTSNQ</sequence>
<evidence type="ECO:0000256" key="6">
    <source>
        <dbReference type="ARBA" id="ARBA00022729"/>
    </source>
</evidence>
<dbReference type="PANTHER" id="PTHR48065">
    <property type="entry name" value="OS10G0469600 PROTEIN"/>
    <property type="match status" value="1"/>
</dbReference>
<keyword evidence="11" id="KW-0325">Glycoprotein</keyword>
<feature type="chain" id="PRO_5044892855" evidence="13">
    <location>
        <begin position="31"/>
        <end position="935"/>
    </location>
</feature>
<evidence type="ECO:0000256" key="11">
    <source>
        <dbReference type="ARBA" id="ARBA00023180"/>
    </source>
</evidence>
<evidence type="ECO:0000256" key="3">
    <source>
        <dbReference type="ARBA" id="ARBA00022475"/>
    </source>
</evidence>
<dbReference type="FunFam" id="3.80.10.10:FF:000095">
    <property type="entry name" value="LRR receptor-like serine/threonine-protein kinase GSO1"/>
    <property type="match status" value="2"/>
</dbReference>
<keyword evidence="5 12" id="KW-0812">Transmembrane</keyword>
<evidence type="ECO:0000313" key="16">
    <source>
        <dbReference type="EMBL" id="KAL1198053.1"/>
    </source>
</evidence>
<dbReference type="FunFam" id="3.80.10.10:FF:000111">
    <property type="entry name" value="LRR receptor-like serine/threonine-protein kinase ERECTA"/>
    <property type="match status" value="1"/>
</dbReference>
<dbReference type="Pfam" id="PF23598">
    <property type="entry name" value="LRR_14"/>
    <property type="match status" value="1"/>
</dbReference>
<dbReference type="FunFam" id="3.80.10.10:FF:000400">
    <property type="entry name" value="Nuclear pore complex protein NUP107"/>
    <property type="match status" value="1"/>
</dbReference>
<organism evidence="16 17">
    <name type="scientific">Cardamine amara subsp. amara</name>
    <dbReference type="NCBI Taxonomy" id="228776"/>
    <lineage>
        <taxon>Eukaryota</taxon>
        <taxon>Viridiplantae</taxon>
        <taxon>Streptophyta</taxon>
        <taxon>Embryophyta</taxon>
        <taxon>Tracheophyta</taxon>
        <taxon>Spermatophyta</taxon>
        <taxon>Magnoliopsida</taxon>
        <taxon>eudicotyledons</taxon>
        <taxon>Gunneridae</taxon>
        <taxon>Pentapetalae</taxon>
        <taxon>rosids</taxon>
        <taxon>malvids</taxon>
        <taxon>Brassicales</taxon>
        <taxon>Brassicaceae</taxon>
        <taxon>Cardamineae</taxon>
        <taxon>Cardamine</taxon>
    </lineage>
</organism>
<feature type="domain" description="Leucine-rich repeat-containing N-terminal plant-type" evidence="14">
    <location>
        <begin position="39"/>
        <end position="91"/>
    </location>
</feature>
<dbReference type="AlphaFoldDB" id="A0ABD0ZUE8"/>
<dbReference type="Pfam" id="PF08263">
    <property type="entry name" value="LRRNT_2"/>
    <property type="match status" value="1"/>
</dbReference>
<evidence type="ECO:0000256" key="1">
    <source>
        <dbReference type="ARBA" id="ARBA00004251"/>
    </source>
</evidence>
<dbReference type="SUPFAM" id="SSF52058">
    <property type="entry name" value="L domain-like"/>
    <property type="match status" value="2"/>
</dbReference>
<evidence type="ECO:0000259" key="14">
    <source>
        <dbReference type="Pfam" id="PF08263"/>
    </source>
</evidence>
<comment type="subcellular location">
    <subcellularLocation>
        <location evidence="1">Cell membrane</location>
        <topology evidence="1">Single-pass type I membrane protein</topology>
    </subcellularLocation>
</comment>
<dbReference type="Gene3D" id="3.80.10.10">
    <property type="entry name" value="Ribonuclease Inhibitor"/>
    <property type="match status" value="5"/>
</dbReference>
<dbReference type="InterPro" id="IPR032675">
    <property type="entry name" value="LRR_dom_sf"/>
</dbReference>
<dbReference type="SUPFAM" id="SSF52047">
    <property type="entry name" value="RNI-like"/>
    <property type="match status" value="1"/>
</dbReference>
<evidence type="ECO:0000256" key="7">
    <source>
        <dbReference type="ARBA" id="ARBA00022737"/>
    </source>
</evidence>
<keyword evidence="6 13" id="KW-0732">Signal</keyword>
<dbReference type="InterPro" id="IPR003591">
    <property type="entry name" value="Leu-rich_rpt_typical-subtyp"/>
</dbReference>
<keyword evidence="9 12" id="KW-0472">Membrane</keyword>
<dbReference type="InterPro" id="IPR055414">
    <property type="entry name" value="LRR_R13L4/SHOC2-like"/>
</dbReference>
<feature type="signal peptide" evidence="13">
    <location>
        <begin position="1"/>
        <end position="30"/>
    </location>
</feature>
<feature type="transmembrane region" description="Helical" evidence="12">
    <location>
        <begin position="886"/>
        <end position="911"/>
    </location>
</feature>
<dbReference type="SMART" id="SM00369">
    <property type="entry name" value="LRR_TYP"/>
    <property type="match status" value="8"/>
</dbReference>
<name>A0ABD0ZUE8_CARAN</name>
<keyword evidence="8 12" id="KW-1133">Transmembrane helix</keyword>
<evidence type="ECO:0000256" key="2">
    <source>
        <dbReference type="ARBA" id="ARBA00009592"/>
    </source>
</evidence>
<dbReference type="EMBL" id="JBANAX010000675">
    <property type="protein sequence ID" value="KAL1198053.1"/>
    <property type="molecule type" value="Genomic_DNA"/>
</dbReference>
<gene>
    <name evidence="16" type="ORF">V5N11_005047</name>
</gene>
<dbReference type="GO" id="GO:0005886">
    <property type="term" value="C:plasma membrane"/>
    <property type="evidence" value="ECO:0007669"/>
    <property type="project" value="UniProtKB-SubCell"/>
</dbReference>
<proteinExistence type="inferred from homology"/>
<keyword evidence="3" id="KW-1003">Cell membrane</keyword>
<evidence type="ECO:0000256" key="12">
    <source>
        <dbReference type="SAM" id="Phobius"/>
    </source>
</evidence>
<dbReference type="GO" id="GO:0030154">
    <property type="term" value="P:cell differentiation"/>
    <property type="evidence" value="ECO:0007669"/>
    <property type="project" value="UniProtKB-ARBA"/>
</dbReference>
<evidence type="ECO:0000256" key="8">
    <source>
        <dbReference type="ARBA" id="ARBA00022989"/>
    </source>
</evidence>
<dbReference type="InterPro" id="IPR013210">
    <property type="entry name" value="LRR_N_plant-typ"/>
</dbReference>
<comment type="caution">
    <text evidence="16">The sequence shown here is derived from an EMBL/GenBank/DDBJ whole genome shotgun (WGS) entry which is preliminary data.</text>
</comment>
<accession>A0ABD0ZUE8</accession>